<proteinExistence type="predicted"/>
<feature type="region of interest" description="Disordered" evidence="1">
    <location>
        <begin position="311"/>
        <end position="392"/>
    </location>
</feature>
<evidence type="ECO:0000256" key="1">
    <source>
        <dbReference type="SAM" id="MobiDB-lite"/>
    </source>
</evidence>
<gene>
    <name evidence="2" type="ORF">CTI12_AA035650</name>
</gene>
<name>A0A2U1PNT5_ARTAN</name>
<dbReference type="STRING" id="35608.A0A2U1PNT5"/>
<dbReference type="Proteomes" id="UP000245207">
    <property type="component" value="Unassembled WGS sequence"/>
</dbReference>
<dbReference type="PANTHER" id="PTHR34835:SF90">
    <property type="entry name" value="AMINOTRANSFERASE-LIKE PLANT MOBILE DOMAIN-CONTAINING PROTEIN"/>
    <property type="match status" value="1"/>
</dbReference>
<feature type="compositionally biased region" description="Low complexity" evidence="1">
    <location>
        <begin position="317"/>
        <end position="330"/>
    </location>
</feature>
<protein>
    <recommendedName>
        <fullName evidence="4">Ulp1 protease family, C-terminal catalytic domain-containing protein</fullName>
    </recommendedName>
</protein>
<dbReference type="PANTHER" id="PTHR34835">
    <property type="entry name" value="OS07G0283600 PROTEIN-RELATED"/>
    <property type="match status" value="1"/>
</dbReference>
<feature type="compositionally biased region" description="Low complexity" evidence="1">
    <location>
        <begin position="347"/>
        <end position="361"/>
    </location>
</feature>
<evidence type="ECO:0008006" key="4">
    <source>
        <dbReference type="Google" id="ProtNLM"/>
    </source>
</evidence>
<comment type="caution">
    <text evidence="2">The sequence shown here is derived from an EMBL/GenBank/DDBJ whole genome shotgun (WGS) entry which is preliminary data.</text>
</comment>
<dbReference type="EMBL" id="PKPP01000917">
    <property type="protein sequence ID" value="PWA87409.1"/>
    <property type="molecule type" value="Genomic_DNA"/>
</dbReference>
<evidence type="ECO:0000313" key="3">
    <source>
        <dbReference type="Proteomes" id="UP000245207"/>
    </source>
</evidence>
<accession>A0A2U1PNT5</accession>
<evidence type="ECO:0000313" key="2">
    <source>
        <dbReference type="EMBL" id="PWA87409.1"/>
    </source>
</evidence>
<keyword evidence="3" id="KW-1185">Reference proteome</keyword>
<reference evidence="2 3" key="1">
    <citation type="journal article" date="2018" name="Mol. Plant">
        <title>The genome of Artemisia annua provides insight into the evolution of Asteraceae family and artemisinin biosynthesis.</title>
        <authorList>
            <person name="Shen Q."/>
            <person name="Zhang L."/>
            <person name="Liao Z."/>
            <person name="Wang S."/>
            <person name="Yan T."/>
            <person name="Shi P."/>
            <person name="Liu M."/>
            <person name="Fu X."/>
            <person name="Pan Q."/>
            <person name="Wang Y."/>
            <person name="Lv Z."/>
            <person name="Lu X."/>
            <person name="Zhang F."/>
            <person name="Jiang W."/>
            <person name="Ma Y."/>
            <person name="Chen M."/>
            <person name="Hao X."/>
            <person name="Li L."/>
            <person name="Tang Y."/>
            <person name="Lv G."/>
            <person name="Zhou Y."/>
            <person name="Sun X."/>
            <person name="Brodelius P.E."/>
            <person name="Rose J.K.C."/>
            <person name="Tang K."/>
        </authorList>
    </citation>
    <scope>NUCLEOTIDE SEQUENCE [LARGE SCALE GENOMIC DNA]</scope>
    <source>
        <strain evidence="3">cv. Huhao1</strain>
        <tissue evidence="2">Leaf</tissue>
    </source>
</reference>
<sequence length="412" mass="46865">MGFGDLIDFPINEVPTKLAFYVVDSLDVEGMILRLPTGNLQISPQTVKMVLGLPRGSRRLEGEREKNDLFEQEWKDQYKDEKKLTTYAISKQISKTTNIDFIFRMNFLMLVANTLGECDNNYVVKTTVLENILEEDDVSEIDWCSFVYECARLSKKDWATRKRDRTEVVYYGPVTFLMLAYLHYTKFDAMNVPRRYPAFKSWNANLLISRESLELDNIKHFGNVDILGDLGHLNKQEVTAQKEIFTKPNGSFKHRSPFCSSSTDSSYINFETSDDEDDNNVAGNAKCTDEYREHGDENGESMIVDDDVSEKNEDLKGNGNDPDAANNNSNIMDDCSGNNEVGGNKDVSSSKNNECVENNEVSSREKDEVLGNNEDKKDETKNDTSHKIEGEKINEELKIPVAKEDGYTPIFE</sequence>
<feature type="compositionally biased region" description="Basic and acidic residues" evidence="1">
    <location>
        <begin position="362"/>
        <end position="392"/>
    </location>
</feature>
<dbReference type="AlphaFoldDB" id="A0A2U1PNT5"/>
<organism evidence="2 3">
    <name type="scientific">Artemisia annua</name>
    <name type="common">Sweet wormwood</name>
    <dbReference type="NCBI Taxonomy" id="35608"/>
    <lineage>
        <taxon>Eukaryota</taxon>
        <taxon>Viridiplantae</taxon>
        <taxon>Streptophyta</taxon>
        <taxon>Embryophyta</taxon>
        <taxon>Tracheophyta</taxon>
        <taxon>Spermatophyta</taxon>
        <taxon>Magnoliopsida</taxon>
        <taxon>eudicotyledons</taxon>
        <taxon>Gunneridae</taxon>
        <taxon>Pentapetalae</taxon>
        <taxon>asterids</taxon>
        <taxon>campanulids</taxon>
        <taxon>Asterales</taxon>
        <taxon>Asteraceae</taxon>
        <taxon>Asteroideae</taxon>
        <taxon>Anthemideae</taxon>
        <taxon>Artemisiinae</taxon>
        <taxon>Artemisia</taxon>
    </lineage>
</organism>